<protein>
    <submittedName>
        <fullName evidence="2 3">Uncharacterized protein</fullName>
    </submittedName>
</protein>
<feature type="compositionally biased region" description="Basic and acidic residues" evidence="1">
    <location>
        <begin position="1"/>
        <end position="10"/>
    </location>
</feature>
<dbReference type="HOGENOM" id="CLU_2831344_0_0_1"/>
<reference evidence="2" key="2">
    <citation type="submission" date="2010-07" db="EMBL/GenBank/DDBJ databases">
        <authorList>
            <consortium name="The Broad Institute Genome Sequencing Platform"/>
            <consortium name="Broad Institute Genome Sequencing Center for Infectious Disease"/>
            <person name="Ma L.-J."/>
            <person name="Dead R."/>
            <person name="Young S."/>
            <person name="Zeng Q."/>
            <person name="Koehrsen M."/>
            <person name="Alvarado L."/>
            <person name="Berlin A."/>
            <person name="Chapman S.B."/>
            <person name="Chen Z."/>
            <person name="Freedman E."/>
            <person name="Gellesch M."/>
            <person name="Goldberg J."/>
            <person name="Griggs A."/>
            <person name="Gujja S."/>
            <person name="Heilman E.R."/>
            <person name="Heiman D."/>
            <person name="Hepburn T."/>
            <person name="Howarth C."/>
            <person name="Jen D."/>
            <person name="Larson L."/>
            <person name="Mehta T."/>
            <person name="Neiman D."/>
            <person name="Pearson M."/>
            <person name="Roberts A."/>
            <person name="Saif S."/>
            <person name="Shea T."/>
            <person name="Shenoy N."/>
            <person name="Sisk P."/>
            <person name="Stolte C."/>
            <person name="Sykes S."/>
            <person name="Walk T."/>
            <person name="White J."/>
            <person name="Yandava C."/>
            <person name="Haas B."/>
            <person name="Nusbaum C."/>
            <person name="Birren B."/>
        </authorList>
    </citation>
    <scope>NUCLEOTIDE SEQUENCE</scope>
    <source>
        <strain evidence="2">R3-111a-1</strain>
    </source>
</reference>
<evidence type="ECO:0000313" key="3">
    <source>
        <dbReference type="EnsemblFungi" id="EJT75970"/>
    </source>
</evidence>
<reference evidence="4" key="1">
    <citation type="submission" date="2010-07" db="EMBL/GenBank/DDBJ databases">
        <title>The genome sequence of Gaeumannomyces graminis var. tritici strain R3-111a-1.</title>
        <authorList>
            <consortium name="The Broad Institute Genome Sequencing Platform"/>
            <person name="Ma L.-J."/>
            <person name="Dead R."/>
            <person name="Young S."/>
            <person name="Zeng Q."/>
            <person name="Koehrsen M."/>
            <person name="Alvarado L."/>
            <person name="Berlin A."/>
            <person name="Chapman S.B."/>
            <person name="Chen Z."/>
            <person name="Freedman E."/>
            <person name="Gellesch M."/>
            <person name="Goldberg J."/>
            <person name="Griggs A."/>
            <person name="Gujja S."/>
            <person name="Heilman E.R."/>
            <person name="Heiman D."/>
            <person name="Hepburn T."/>
            <person name="Howarth C."/>
            <person name="Jen D."/>
            <person name="Larson L."/>
            <person name="Mehta T."/>
            <person name="Neiman D."/>
            <person name="Pearson M."/>
            <person name="Roberts A."/>
            <person name="Saif S."/>
            <person name="Shea T."/>
            <person name="Shenoy N."/>
            <person name="Sisk P."/>
            <person name="Stolte C."/>
            <person name="Sykes S."/>
            <person name="Walk T."/>
            <person name="White J."/>
            <person name="Yandava C."/>
            <person name="Haas B."/>
            <person name="Nusbaum C."/>
            <person name="Birren B."/>
        </authorList>
    </citation>
    <scope>NUCLEOTIDE SEQUENCE [LARGE SCALE GENOMIC DNA]</scope>
    <source>
        <strain evidence="4">R3-111a-1</strain>
    </source>
</reference>
<gene>
    <name evidence="3" type="primary">20346353</name>
    <name evidence="2" type="ORF">GGTG_05895</name>
</gene>
<accession>J3NX88</accession>
<dbReference type="Proteomes" id="UP000006039">
    <property type="component" value="Unassembled WGS sequence"/>
</dbReference>
<dbReference type="VEuPathDB" id="FungiDB:GGTG_05895"/>
<feature type="compositionally biased region" description="Low complexity" evidence="1">
    <location>
        <begin position="30"/>
        <end position="39"/>
    </location>
</feature>
<proteinExistence type="predicted"/>
<dbReference type="GeneID" id="20346353"/>
<feature type="region of interest" description="Disordered" evidence="1">
    <location>
        <begin position="1"/>
        <end position="41"/>
    </location>
</feature>
<name>J3NX88_GAET3</name>
<organism evidence="2">
    <name type="scientific">Gaeumannomyces tritici (strain R3-111a-1)</name>
    <name type="common">Wheat and barley take-all root rot fungus</name>
    <name type="synonym">Gaeumannomyces graminis var. tritici</name>
    <dbReference type="NCBI Taxonomy" id="644352"/>
    <lineage>
        <taxon>Eukaryota</taxon>
        <taxon>Fungi</taxon>
        <taxon>Dikarya</taxon>
        <taxon>Ascomycota</taxon>
        <taxon>Pezizomycotina</taxon>
        <taxon>Sordariomycetes</taxon>
        <taxon>Sordariomycetidae</taxon>
        <taxon>Magnaporthales</taxon>
        <taxon>Magnaporthaceae</taxon>
        <taxon>Gaeumannomyces</taxon>
    </lineage>
</organism>
<keyword evidence="4" id="KW-1185">Reference proteome</keyword>
<evidence type="ECO:0000313" key="2">
    <source>
        <dbReference type="EMBL" id="EJT75970.1"/>
    </source>
</evidence>
<reference evidence="2" key="3">
    <citation type="submission" date="2010-09" db="EMBL/GenBank/DDBJ databases">
        <title>Annotation of Gaeumannomyces graminis var. tritici R3-111a-1.</title>
        <authorList>
            <consortium name="The Broad Institute Genome Sequencing Platform"/>
            <person name="Ma L.-J."/>
            <person name="Dead R."/>
            <person name="Young S.K."/>
            <person name="Zeng Q."/>
            <person name="Gargeya S."/>
            <person name="Fitzgerald M."/>
            <person name="Haas B."/>
            <person name="Abouelleil A."/>
            <person name="Alvarado L."/>
            <person name="Arachchi H.M."/>
            <person name="Berlin A."/>
            <person name="Brown A."/>
            <person name="Chapman S.B."/>
            <person name="Chen Z."/>
            <person name="Dunbar C."/>
            <person name="Freedman E."/>
            <person name="Gearin G."/>
            <person name="Gellesch M."/>
            <person name="Goldberg J."/>
            <person name="Griggs A."/>
            <person name="Gujja S."/>
            <person name="Heiman D."/>
            <person name="Howarth C."/>
            <person name="Larson L."/>
            <person name="Lui A."/>
            <person name="MacDonald P.J.P."/>
            <person name="Mehta T."/>
            <person name="Montmayeur A."/>
            <person name="Murphy C."/>
            <person name="Neiman D."/>
            <person name="Pearson M."/>
            <person name="Priest M."/>
            <person name="Roberts A."/>
            <person name="Saif S."/>
            <person name="Shea T."/>
            <person name="Shenoy N."/>
            <person name="Sisk P."/>
            <person name="Stolte C."/>
            <person name="Sykes S."/>
            <person name="Yandava C."/>
            <person name="Wortman J."/>
            <person name="Nusbaum C."/>
            <person name="Birren B."/>
        </authorList>
    </citation>
    <scope>NUCLEOTIDE SEQUENCE</scope>
    <source>
        <strain evidence="2">R3-111a-1</strain>
    </source>
</reference>
<dbReference type="EMBL" id="GL385397">
    <property type="protein sequence ID" value="EJT75970.1"/>
    <property type="molecule type" value="Genomic_DNA"/>
</dbReference>
<reference evidence="3" key="4">
    <citation type="journal article" date="2015" name="G3 (Bethesda)">
        <title>Genome sequences of three phytopathogenic species of the Magnaporthaceae family of fungi.</title>
        <authorList>
            <person name="Okagaki L.H."/>
            <person name="Nunes C.C."/>
            <person name="Sailsbery J."/>
            <person name="Clay B."/>
            <person name="Brown D."/>
            <person name="John T."/>
            <person name="Oh Y."/>
            <person name="Young N."/>
            <person name="Fitzgerald M."/>
            <person name="Haas B.J."/>
            <person name="Zeng Q."/>
            <person name="Young S."/>
            <person name="Adiconis X."/>
            <person name="Fan L."/>
            <person name="Levin J.Z."/>
            <person name="Mitchell T.K."/>
            <person name="Okubara P.A."/>
            <person name="Farman M.L."/>
            <person name="Kohn L.M."/>
            <person name="Birren B."/>
            <person name="Ma L.-J."/>
            <person name="Dean R.A."/>
        </authorList>
    </citation>
    <scope>NUCLEOTIDE SEQUENCE</scope>
    <source>
        <strain evidence="3">R3-111a-1</strain>
    </source>
</reference>
<sequence>MHDRVREQRRLGFGLASTSAPANDDEVAPAASGASTGTAISVSEQRAGRLLSPLLSPSTNPCVTPP</sequence>
<dbReference type="RefSeq" id="XP_009221970.1">
    <property type="nucleotide sequence ID" value="XM_009223706.1"/>
</dbReference>
<dbReference type="EnsemblFungi" id="EJT75970">
    <property type="protein sequence ID" value="EJT75970"/>
    <property type="gene ID" value="GGTG_05895"/>
</dbReference>
<dbReference type="AlphaFoldDB" id="J3NX88"/>
<reference evidence="3" key="5">
    <citation type="submission" date="2018-04" db="UniProtKB">
        <authorList>
            <consortium name="EnsemblFungi"/>
        </authorList>
    </citation>
    <scope>IDENTIFICATION</scope>
    <source>
        <strain evidence="3">R3-111a-1</strain>
    </source>
</reference>
<evidence type="ECO:0000313" key="4">
    <source>
        <dbReference type="Proteomes" id="UP000006039"/>
    </source>
</evidence>
<evidence type="ECO:0000256" key="1">
    <source>
        <dbReference type="SAM" id="MobiDB-lite"/>
    </source>
</evidence>